<feature type="compositionally biased region" description="Basic and acidic residues" evidence="8">
    <location>
        <begin position="113"/>
        <end position="123"/>
    </location>
</feature>
<dbReference type="InterPro" id="IPR028909">
    <property type="entry name" value="bL21-like"/>
</dbReference>
<evidence type="ECO:0000256" key="1">
    <source>
        <dbReference type="ARBA" id="ARBA00008563"/>
    </source>
</evidence>
<comment type="similarity">
    <text evidence="1 6 7">Belongs to the bacterial ribosomal protein bL21 family.</text>
</comment>
<dbReference type="Proteomes" id="UP000653730">
    <property type="component" value="Unassembled WGS sequence"/>
</dbReference>
<comment type="subunit">
    <text evidence="6">Part of the 50S ribosomal subunit. Contacts protein L20.</text>
</comment>
<keyword evidence="10" id="KW-1185">Reference proteome</keyword>
<evidence type="ECO:0000313" key="10">
    <source>
        <dbReference type="Proteomes" id="UP000653730"/>
    </source>
</evidence>
<dbReference type="InterPro" id="IPR018258">
    <property type="entry name" value="Ribosomal_bL21_CS"/>
</dbReference>
<dbReference type="GO" id="GO:0006412">
    <property type="term" value="P:translation"/>
    <property type="evidence" value="ECO:0007669"/>
    <property type="project" value="UniProtKB-UniRule"/>
</dbReference>
<dbReference type="NCBIfam" id="TIGR00061">
    <property type="entry name" value="L21"/>
    <property type="match status" value="1"/>
</dbReference>
<reference evidence="9 10" key="1">
    <citation type="submission" date="2020-09" db="EMBL/GenBank/DDBJ databases">
        <title>Sinomicrobium weinanense sp. nov., a halophilic bacteria isolated from saline-alkali soil.</title>
        <authorList>
            <person name="Wu P."/>
            <person name="Ren H."/>
            <person name="Mei Y."/>
            <person name="Liang Y."/>
            <person name="Chen Z."/>
        </authorList>
    </citation>
    <scope>NUCLEOTIDE SEQUENCE [LARGE SCALE GENOMIC DNA]</scope>
    <source>
        <strain evidence="9 10">FJxs</strain>
    </source>
</reference>
<organism evidence="9 10">
    <name type="scientific">Sinomicrobium weinanense</name>
    <dbReference type="NCBI Taxonomy" id="2842200"/>
    <lineage>
        <taxon>Bacteria</taxon>
        <taxon>Pseudomonadati</taxon>
        <taxon>Bacteroidota</taxon>
        <taxon>Flavobacteriia</taxon>
        <taxon>Flavobacteriales</taxon>
        <taxon>Flavobacteriaceae</taxon>
        <taxon>Sinomicrobium</taxon>
    </lineage>
</organism>
<comment type="caution">
    <text evidence="9">The sequence shown here is derived from an EMBL/GenBank/DDBJ whole genome shotgun (WGS) entry which is preliminary data.</text>
</comment>
<dbReference type="SUPFAM" id="SSF141091">
    <property type="entry name" value="L21p-like"/>
    <property type="match status" value="1"/>
</dbReference>
<dbReference type="GO" id="GO:1990904">
    <property type="term" value="C:ribonucleoprotein complex"/>
    <property type="evidence" value="ECO:0007669"/>
    <property type="project" value="UniProtKB-KW"/>
</dbReference>
<dbReference type="RefSeq" id="WP_187963828.1">
    <property type="nucleotide sequence ID" value="NZ_JACVDC010000002.1"/>
</dbReference>
<dbReference type="AlphaFoldDB" id="A0A926JNW3"/>
<dbReference type="PROSITE" id="PS01169">
    <property type="entry name" value="RIBOSOMAL_L21"/>
    <property type="match status" value="1"/>
</dbReference>
<keyword evidence="5 6" id="KW-0687">Ribonucleoprotein</keyword>
<comment type="function">
    <text evidence="6 7">This protein binds to 23S rRNA in the presence of protein L20.</text>
</comment>
<name>A0A926JNW3_9FLAO</name>
<keyword evidence="4 6" id="KW-0689">Ribosomal protein</keyword>
<protein>
    <recommendedName>
        <fullName evidence="6">Large ribosomal subunit protein bL21</fullName>
    </recommendedName>
</protein>
<proteinExistence type="inferred from homology"/>
<dbReference type="Pfam" id="PF14520">
    <property type="entry name" value="HHH_5"/>
    <property type="match status" value="1"/>
</dbReference>
<dbReference type="EMBL" id="JACVDC010000002">
    <property type="protein sequence ID" value="MBC9794671.1"/>
    <property type="molecule type" value="Genomic_DNA"/>
</dbReference>
<dbReference type="InterPro" id="IPR036164">
    <property type="entry name" value="bL21-like_sf"/>
</dbReference>
<evidence type="ECO:0000313" key="9">
    <source>
        <dbReference type="EMBL" id="MBC9794671.1"/>
    </source>
</evidence>
<sequence>MYAIVEIAGQQFKVAKDQKVFVHRLAEDEGAKVSFDNVLLLDNEGDVTIGAPAINGASVEAKVVKHLKGDKVIVFKKKRRKGYKVKNGHRQALTEIVVENILASGAKKSAPKKAKEEKVEKPATKKAPAKKAAAKADDLKKIEGAGPKAAEALVDAGIDTFAKVAKESPERLHEILSEASSRLAHIVTDTWPQQAQLAADGKWDELKELQDKLDGGIEK</sequence>
<evidence type="ECO:0000256" key="6">
    <source>
        <dbReference type="HAMAP-Rule" id="MF_01363"/>
    </source>
</evidence>
<evidence type="ECO:0000256" key="4">
    <source>
        <dbReference type="ARBA" id="ARBA00022980"/>
    </source>
</evidence>
<dbReference type="GO" id="GO:0005737">
    <property type="term" value="C:cytoplasm"/>
    <property type="evidence" value="ECO:0007669"/>
    <property type="project" value="UniProtKB-ARBA"/>
</dbReference>
<accession>A0A926JNW3</accession>
<keyword evidence="3 6" id="KW-0694">RNA-binding</keyword>
<evidence type="ECO:0000256" key="3">
    <source>
        <dbReference type="ARBA" id="ARBA00022884"/>
    </source>
</evidence>
<dbReference type="PANTHER" id="PTHR21349:SF0">
    <property type="entry name" value="LARGE RIBOSOMAL SUBUNIT PROTEIN BL21M"/>
    <property type="match status" value="1"/>
</dbReference>
<dbReference type="InterPro" id="IPR001787">
    <property type="entry name" value="Ribosomal_bL21"/>
</dbReference>
<evidence type="ECO:0000256" key="2">
    <source>
        <dbReference type="ARBA" id="ARBA00022730"/>
    </source>
</evidence>
<feature type="region of interest" description="Disordered" evidence="8">
    <location>
        <begin position="108"/>
        <end position="132"/>
    </location>
</feature>
<dbReference type="GO" id="GO:0019843">
    <property type="term" value="F:rRNA binding"/>
    <property type="evidence" value="ECO:0007669"/>
    <property type="project" value="UniProtKB-UniRule"/>
</dbReference>
<dbReference type="HAMAP" id="MF_01363">
    <property type="entry name" value="Ribosomal_bL21"/>
    <property type="match status" value="1"/>
</dbReference>
<dbReference type="PANTHER" id="PTHR21349">
    <property type="entry name" value="50S RIBOSOMAL PROTEIN L21"/>
    <property type="match status" value="1"/>
</dbReference>
<gene>
    <name evidence="6 9" type="primary">rplU</name>
    <name evidence="9" type="ORF">IBL28_01720</name>
</gene>
<evidence type="ECO:0000256" key="7">
    <source>
        <dbReference type="RuleBase" id="RU000562"/>
    </source>
</evidence>
<keyword evidence="2 6" id="KW-0699">rRNA-binding</keyword>
<dbReference type="Gene3D" id="1.10.150.20">
    <property type="entry name" value="5' to 3' exonuclease, C-terminal subdomain"/>
    <property type="match status" value="1"/>
</dbReference>
<dbReference type="Pfam" id="PF00829">
    <property type="entry name" value="Ribosomal_L21p"/>
    <property type="match status" value="1"/>
</dbReference>
<evidence type="ECO:0000256" key="5">
    <source>
        <dbReference type="ARBA" id="ARBA00023274"/>
    </source>
</evidence>
<dbReference type="GO" id="GO:0005840">
    <property type="term" value="C:ribosome"/>
    <property type="evidence" value="ECO:0007669"/>
    <property type="project" value="UniProtKB-KW"/>
</dbReference>
<dbReference type="GO" id="GO:0003735">
    <property type="term" value="F:structural constituent of ribosome"/>
    <property type="evidence" value="ECO:0007669"/>
    <property type="project" value="InterPro"/>
</dbReference>
<evidence type="ECO:0000256" key="8">
    <source>
        <dbReference type="SAM" id="MobiDB-lite"/>
    </source>
</evidence>